<dbReference type="Proteomes" id="UP000288805">
    <property type="component" value="Unassembled WGS sequence"/>
</dbReference>
<gene>
    <name evidence="1" type="primary">LHT2_0</name>
    <name evidence="1" type="ORF">CK203_006041</name>
</gene>
<evidence type="ECO:0000313" key="2">
    <source>
        <dbReference type="Proteomes" id="UP000288805"/>
    </source>
</evidence>
<sequence length="687" mass="79206">MFATPDLAQRFHLHFANRTVIPGRNIAFAKLNYFHFDVLFARMGWLPIVSVNEFVYPKIVFDVAALCRILEIPNEGVCLYEAKKWPRVEGFKPAEALQRLCGYPRADRPTSHLLTVLSRILHHMISYIFIPKGGHRDDVSFLEAFWLTTFSQKERREKLKSFDTYDRASLRRMHFVRRKMVHGQGSLPFPPQRLMSLQTMGPPTMKNMKIRMYREELMQKQMSHKIPSTGGVRARALTNHPSVIGPDDSEASDNLNAQIKSLFQPFEAMHQPVLVCFATGCMWPFGFWGKQLAVSTRSREHPQPVANCFATGCHWPLWDVHEEMACGNRLSKKVYRLQITGRPVLPYYKFSILFSFLLAIDGRGKLGHLNGELNVFKNRVKCCSTIAWTTSVHKGVHPDVQYTYTTSTTTGRVFTLFSTLGDVAFVYAGHNMVWRSKQQFLPPLRSLPRDPCGKRLRLITCTPYVALTMFIGMLIPFFSSLLDSWEDWFLPQQHTFSLVSCGLVFTNLEGLAYHDLHSSGNNIDDFSSHWCTKTDHPSSQDLQIVLVMIFPIAVRTWWNSYENSISKGNWQCQLVEEHPNPVANWFATGCHWPFWDVHQEMASVNRSSAQVYRLHITGRPVHHYYKLFPTLSFLLPIDDRGKLGHLNGEVSKPVALQNESHFHQIFVYANKHHKMPDHILNLQEKER</sequence>
<evidence type="ECO:0000313" key="1">
    <source>
        <dbReference type="EMBL" id="RVX16827.1"/>
    </source>
</evidence>
<protein>
    <submittedName>
        <fullName evidence="1">Lysine histidine transporter 2</fullName>
    </submittedName>
</protein>
<dbReference type="EMBL" id="QGNW01000015">
    <property type="protein sequence ID" value="RVX16827.1"/>
    <property type="molecule type" value="Genomic_DNA"/>
</dbReference>
<organism evidence="1 2">
    <name type="scientific">Vitis vinifera</name>
    <name type="common">Grape</name>
    <dbReference type="NCBI Taxonomy" id="29760"/>
    <lineage>
        <taxon>Eukaryota</taxon>
        <taxon>Viridiplantae</taxon>
        <taxon>Streptophyta</taxon>
        <taxon>Embryophyta</taxon>
        <taxon>Tracheophyta</taxon>
        <taxon>Spermatophyta</taxon>
        <taxon>Magnoliopsida</taxon>
        <taxon>eudicotyledons</taxon>
        <taxon>Gunneridae</taxon>
        <taxon>Pentapetalae</taxon>
        <taxon>rosids</taxon>
        <taxon>Vitales</taxon>
        <taxon>Vitaceae</taxon>
        <taxon>Viteae</taxon>
        <taxon>Vitis</taxon>
    </lineage>
</organism>
<proteinExistence type="predicted"/>
<dbReference type="AlphaFoldDB" id="A0A438K6J2"/>
<reference evidence="1 2" key="1">
    <citation type="journal article" date="2018" name="PLoS Genet.">
        <title>Population sequencing reveals clonal diversity and ancestral inbreeding in the grapevine cultivar Chardonnay.</title>
        <authorList>
            <person name="Roach M.J."/>
            <person name="Johnson D.L."/>
            <person name="Bohlmann J."/>
            <person name="van Vuuren H.J."/>
            <person name="Jones S.J."/>
            <person name="Pretorius I.S."/>
            <person name="Schmidt S.A."/>
            <person name="Borneman A.R."/>
        </authorList>
    </citation>
    <scope>NUCLEOTIDE SEQUENCE [LARGE SCALE GENOMIC DNA]</scope>
    <source>
        <strain evidence="2">cv. Chardonnay</strain>
        <tissue evidence="1">Leaf</tissue>
    </source>
</reference>
<name>A0A438K6J2_VITVI</name>
<accession>A0A438K6J2</accession>
<comment type="caution">
    <text evidence="1">The sequence shown here is derived from an EMBL/GenBank/DDBJ whole genome shotgun (WGS) entry which is preliminary data.</text>
</comment>